<keyword evidence="1" id="KW-0732">Signal</keyword>
<dbReference type="STRING" id="1799789.AX660_07395"/>
<evidence type="ECO:0000256" key="1">
    <source>
        <dbReference type="SAM" id="SignalP"/>
    </source>
</evidence>
<dbReference type="AlphaFoldDB" id="A0A136A3R1"/>
<dbReference type="RefSeq" id="WP_068373112.1">
    <property type="nucleotide sequence ID" value="NZ_LSNE01000003.1"/>
</dbReference>
<dbReference type="SUPFAM" id="SSF53254">
    <property type="entry name" value="Phosphoglycerate mutase-like"/>
    <property type="match status" value="1"/>
</dbReference>
<feature type="signal peptide" evidence="1">
    <location>
        <begin position="1"/>
        <end position="19"/>
    </location>
</feature>
<gene>
    <name evidence="2" type="ORF">AX660_07395</name>
</gene>
<comment type="caution">
    <text evidence="2">The sequence shown here is derived from an EMBL/GenBank/DDBJ whole genome shotgun (WGS) entry which is preliminary data.</text>
</comment>
<feature type="chain" id="PRO_5007469385" description="Histidine phosphatase family protein" evidence="1">
    <location>
        <begin position="20"/>
        <end position="158"/>
    </location>
</feature>
<dbReference type="EMBL" id="LSNE01000003">
    <property type="protein sequence ID" value="KXI29847.1"/>
    <property type="molecule type" value="Genomic_DNA"/>
</dbReference>
<organism evidence="2 3">
    <name type="scientific">Paraglaciecola hydrolytica</name>
    <dbReference type="NCBI Taxonomy" id="1799789"/>
    <lineage>
        <taxon>Bacteria</taxon>
        <taxon>Pseudomonadati</taxon>
        <taxon>Pseudomonadota</taxon>
        <taxon>Gammaproteobacteria</taxon>
        <taxon>Alteromonadales</taxon>
        <taxon>Alteromonadaceae</taxon>
        <taxon>Paraglaciecola</taxon>
    </lineage>
</organism>
<proteinExistence type="predicted"/>
<protein>
    <recommendedName>
        <fullName evidence="4">Histidine phosphatase family protein</fullName>
    </recommendedName>
</protein>
<evidence type="ECO:0000313" key="3">
    <source>
        <dbReference type="Proteomes" id="UP000070299"/>
    </source>
</evidence>
<dbReference type="CDD" id="cd07040">
    <property type="entry name" value="HP"/>
    <property type="match status" value="1"/>
</dbReference>
<dbReference type="PROSITE" id="PS51257">
    <property type="entry name" value="PROKAR_LIPOPROTEIN"/>
    <property type="match status" value="1"/>
</dbReference>
<name>A0A136A3R1_9ALTE</name>
<dbReference type="OrthoDB" id="3296006at2"/>
<dbReference type="Pfam" id="PF00300">
    <property type="entry name" value="His_Phos_1"/>
    <property type="match status" value="1"/>
</dbReference>
<evidence type="ECO:0008006" key="4">
    <source>
        <dbReference type="Google" id="ProtNLM"/>
    </source>
</evidence>
<dbReference type="Proteomes" id="UP000070299">
    <property type="component" value="Unassembled WGS sequence"/>
</dbReference>
<dbReference type="Gene3D" id="3.40.50.1240">
    <property type="entry name" value="Phosphoglycerate mutase-like"/>
    <property type="match status" value="1"/>
</dbReference>
<accession>A0A136A3R1</accession>
<evidence type="ECO:0000313" key="2">
    <source>
        <dbReference type="EMBL" id="KXI29847.1"/>
    </source>
</evidence>
<reference evidence="3" key="1">
    <citation type="submission" date="2016-02" db="EMBL/GenBank/DDBJ databases">
        <authorList>
            <person name="Schultz-Johansen M."/>
            <person name="Glaring M.A."/>
            <person name="Bech P.K."/>
            <person name="Stougaard P."/>
        </authorList>
    </citation>
    <scope>NUCLEOTIDE SEQUENCE [LARGE SCALE GENOMIC DNA]</scope>
    <source>
        <strain evidence="3">S66</strain>
    </source>
</reference>
<sequence>MTKLITLCTMFFLALSCQAQDSTWYFVRHFEKQTGDDPHLNELGQQNAQSLVTALKGKKLNKIYSTQYNRTLESATPLATERGLEIIIYDPAKLAFFAEQIKAENHILIVGHSNTTPQLIRLMGMETADLTEEDYGQLFTLTNEQKQLNLLIQNLRAN</sequence>
<keyword evidence="3" id="KW-1185">Reference proteome</keyword>
<dbReference type="InterPro" id="IPR013078">
    <property type="entry name" value="His_Pase_superF_clade-1"/>
</dbReference>
<dbReference type="InterPro" id="IPR029033">
    <property type="entry name" value="His_PPase_superfam"/>
</dbReference>